<sequence>MTSEWTPTRLGEVTHQVQDSVKVAPGEEYPLLGVRWYAEGPFLREIVTAETSKATRFNRVQPGQFIYNRLFAWKGSFGLVNDNLAGCYVSNEFPLFVCDRSRLLPEFLKVHFQQRSVWSFVERASTGTTASRNRWKESQFNDYVVALPSVVAQRRIVDIVAAVDAQIEAVATEVDRLERTASVLGTVLLTPEPHWERTTIGDVAVTATGRAFPDRFQGEASGMLPYFKVSDMNLRGNQREMRVAPNWLTHETISEVKPRVCPAGTVLFPIIGAAMRTEKRRVLVQPSAFDQNIMGLIPRERVTTDFLFAVMSNLRLGELSQSGAVPSVNQKLVSAIQFALPPLEEQIAISGQLRATYAQAESLADELSRLRDFRSVLVSALLTQEIEIPDSYDRILEEVP</sequence>
<name>A0A0M2HHG2_9MICO</name>
<comment type="caution">
    <text evidence="6">The sequence shown here is derived from an EMBL/GenBank/DDBJ whole genome shotgun (WGS) entry which is preliminary data.</text>
</comment>
<dbReference type="InterPro" id="IPR051212">
    <property type="entry name" value="Type-I_RE_S_subunit"/>
</dbReference>
<dbReference type="InterPro" id="IPR044946">
    <property type="entry name" value="Restrct_endonuc_typeI_TRD_sf"/>
</dbReference>
<dbReference type="InterPro" id="IPR000055">
    <property type="entry name" value="Restrct_endonuc_typeI_TRD"/>
</dbReference>
<evidence type="ECO:0000313" key="7">
    <source>
        <dbReference type="Proteomes" id="UP000033900"/>
    </source>
</evidence>
<organism evidence="6 7">
    <name type="scientific">Microbacterium hydrocarbonoxydans</name>
    <dbReference type="NCBI Taxonomy" id="273678"/>
    <lineage>
        <taxon>Bacteria</taxon>
        <taxon>Bacillati</taxon>
        <taxon>Actinomycetota</taxon>
        <taxon>Actinomycetes</taxon>
        <taxon>Micrococcales</taxon>
        <taxon>Microbacteriaceae</taxon>
        <taxon>Microbacterium</taxon>
    </lineage>
</organism>
<accession>A0A0M2HHG2</accession>
<dbReference type="REBASE" id="115066">
    <property type="entry name" value="S.MspSA35ORF2741P"/>
</dbReference>
<evidence type="ECO:0000256" key="1">
    <source>
        <dbReference type="ARBA" id="ARBA00010923"/>
    </source>
</evidence>
<comment type="subunit">
    <text evidence="4">The methyltransferase is composed of M and S polypeptides.</text>
</comment>
<dbReference type="PANTHER" id="PTHR43140:SF1">
    <property type="entry name" value="TYPE I RESTRICTION ENZYME ECOKI SPECIFICITY SUBUNIT"/>
    <property type="match status" value="1"/>
</dbReference>
<proteinExistence type="inferred from homology"/>
<feature type="domain" description="Type I restriction modification DNA specificity" evidence="5">
    <location>
        <begin position="195"/>
        <end position="355"/>
    </location>
</feature>
<evidence type="ECO:0000256" key="3">
    <source>
        <dbReference type="ARBA" id="ARBA00023125"/>
    </source>
</evidence>
<dbReference type="Gene3D" id="1.10.287.1120">
    <property type="entry name" value="Bipartite methylase S protein"/>
    <property type="match status" value="1"/>
</dbReference>
<dbReference type="PANTHER" id="PTHR43140">
    <property type="entry name" value="TYPE-1 RESTRICTION ENZYME ECOKI SPECIFICITY PROTEIN"/>
    <property type="match status" value="1"/>
</dbReference>
<dbReference type="Pfam" id="PF01420">
    <property type="entry name" value="Methylase_S"/>
    <property type="match status" value="1"/>
</dbReference>
<evidence type="ECO:0000313" key="6">
    <source>
        <dbReference type="EMBL" id="KJL46119.1"/>
    </source>
</evidence>
<dbReference type="PATRIC" id="fig|273678.4.peg.2746"/>
<evidence type="ECO:0000259" key="5">
    <source>
        <dbReference type="Pfam" id="PF01420"/>
    </source>
</evidence>
<evidence type="ECO:0000256" key="4">
    <source>
        <dbReference type="ARBA" id="ARBA00038652"/>
    </source>
</evidence>
<keyword evidence="7" id="KW-1185">Reference proteome</keyword>
<dbReference type="Gene3D" id="3.90.220.20">
    <property type="entry name" value="DNA methylase specificity domains"/>
    <property type="match status" value="2"/>
</dbReference>
<dbReference type="SUPFAM" id="SSF116734">
    <property type="entry name" value="DNA methylase specificity domain"/>
    <property type="match status" value="2"/>
</dbReference>
<comment type="similarity">
    <text evidence="1">Belongs to the type-I restriction system S methylase family.</text>
</comment>
<keyword evidence="3" id="KW-0238">DNA-binding</keyword>
<dbReference type="AlphaFoldDB" id="A0A0M2HHG2"/>
<keyword evidence="2" id="KW-0680">Restriction system</keyword>
<dbReference type="RefSeq" id="WP_082062193.1">
    <property type="nucleotide sequence ID" value="NZ_JYJB01000010.1"/>
</dbReference>
<dbReference type="OrthoDB" id="3197085at2"/>
<gene>
    <name evidence="6" type="ORF">RS84_02742</name>
</gene>
<evidence type="ECO:0000256" key="2">
    <source>
        <dbReference type="ARBA" id="ARBA00022747"/>
    </source>
</evidence>
<dbReference type="STRING" id="273678.RS84_02742"/>
<dbReference type="GO" id="GO:0009307">
    <property type="term" value="P:DNA restriction-modification system"/>
    <property type="evidence" value="ECO:0007669"/>
    <property type="project" value="UniProtKB-KW"/>
</dbReference>
<dbReference type="Proteomes" id="UP000033900">
    <property type="component" value="Unassembled WGS sequence"/>
</dbReference>
<protein>
    <submittedName>
        <fullName evidence="6">EcoKI restriction-modification system protein HsdS</fullName>
    </submittedName>
</protein>
<reference evidence="6 7" key="1">
    <citation type="submission" date="2015-02" db="EMBL/GenBank/DDBJ databases">
        <title>Draft genome sequences of ten Microbacterium spp. with emphasis on heavy metal contaminated environments.</title>
        <authorList>
            <person name="Corretto E."/>
        </authorList>
    </citation>
    <scope>NUCLEOTIDE SEQUENCE [LARGE SCALE GENOMIC DNA]</scope>
    <source>
        <strain evidence="6 7">SA35</strain>
    </source>
</reference>
<dbReference type="EMBL" id="JYJB01000010">
    <property type="protein sequence ID" value="KJL46119.1"/>
    <property type="molecule type" value="Genomic_DNA"/>
</dbReference>
<dbReference type="GO" id="GO:0003677">
    <property type="term" value="F:DNA binding"/>
    <property type="evidence" value="ECO:0007669"/>
    <property type="project" value="UniProtKB-KW"/>
</dbReference>